<dbReference type="InterPro" id="IPR001387">
    <property type="entry name" value="Cro/C1-type_HTH"/>
</dbReference>
<proteinExistence type="predicted"/>
<keyword evidence="3" id="KW-1185">Reference proteome</keyword>
<dbReference type="EMBL" id="RQXT01000012">
    <property type="protein sequence ID" value="RRI02301.1"/>
    <property type="molecule type" value="Genomic_DNA"/>
</dbReference>
<feature type="domain" description="HTH cro/C1-type" evidence="1">
    <location>
        <begin position="46"/>
        <end position="95"/>
    </location>
</feature>
<dbReference type="CDD" id="cd00093">
    <property type="entry name" value="HTH_XRE"/>
    <property type="match status" value="1"/>
</dbReference>
<dbReference type="Gene3D" id="1.10.260.40">
    <property type="entry name" value="lambda repressor-like DNA-binding domains"/>
    <property type="match status" value="1"/>
</dbReference>
<dbReference type="RefSeq" id="WP_124998637.1">
    <property type="nucleotide sequence ID" value="NZ_RQXT01000012.1"/>
</dbReference>
<accession>A0A3P3FUK5</accession>
<dbReference type="Proteomes" id="UP000273786">
    <property type="component" value="Unassembled WGS sequence"/>
</dbReference>
<dbReference type="SMART" id="SM00530">
    <property type="entry name" value="HTH_XRE"/>
    <property type="match status" value="1"/>
</dbReference>
<dbReference type="PROSITE" id="PS50943">
    <property type="entry name" value="HTH_CROC1"/>
    <property type="match status" value="1"/>
</dbReference>
<reference evidence="2 3" key="1">
    <citation type="submission" date="2018-11" db="EMBL/GenBank/DDBJ databases">
        <title>the genome of Mesorhizobium tamadayense DSM 28320.</title>
        <authorList>
            <person name="Gao J."/>
        </authorList>
    </citation>
    <scope>NUCLEOTIDE SEQUENCE [LARGE SCALE GENOMIC DNA]</scope>
    <source>
        <strain evidence="2 3">DSM 28320</strain>
    </source>
</reference>
<dbReference type="GO" id="GO:0003677">
    <property type="term" value="F:DNA binding"/>
    <property type="evidence" value="ECO:0007669"/>
    <property type="project" value="InterPro"/>
</dbReference>
<organism evidence="2 3">
    <name type="scientific">Mesorhizobium tamadayense</name>
    <dbReference type="NCBI Taxonomy" id="425306"/>
    <lineage>
        <taxon>Bacteria</taxon>
        <taxon>Pseudomonadati</taxon>
        <taxon>Pseudomonadota</taxon>
        <taxon>Alphaproteobacteria</taxon>
        <taxon>Hyphomicrobiales</taxon>
        <taxon>Phyllobacteriaceae</taxon>
        <taxon>Mesorhizobium</taxon>
    </lineage>
</organism>
<sequence length="131" mass="14354">MPTKRSDSDKIVESSGNVFRDLGIELTAEEAFKVDIARAITKVIAARSYTQKDVAVILGTDQAKISNIVRGRLETFSIERLIRYLLALGINVDVHLSQTKDRRKVLPLAKGQPARPDEGRVKVHANAAACG</sequence>
<protein>
    <submittedName>
        <fullName evidence="2">XRE family transcriptional regulator</fullName>
    </submittedName>
</protein>
<evidence type="ECO:0000259" key="1">
    <source>
        <dbReference type="PROSITE" id="PS50943"/>
    </source>
</evidence>
<name>A0A3P3FUK5_9HYPH</name>
<dbReference type="AlphaFoldDB" id="A0A3P3FUK5"/>
<dbReference type="InterPro" id="IPR039554">
    <property type="entry name" value="HigA2-like_HTH"/>
</dbReference>
<evidence type="ECO:0000313" key="3">
    <source>
        <dbReference type="Proteomes" id="UP000273786"/>
    </source>
</evidence>
<dbReference type="Pfam" id="PF13744">
    <property type="entry name" value="HTH_37"/>
    <property type="match status" value="1"/>
</dbReference>
<gene>
    <name evidence="2" type="ORF">EH240_12600</name>
</gene>
<dbReference type="InterPro" id="IPR010982">
    <property type="entry name" value="Lambda_DNA-bd_dom_sf"/>
</dbReference>
<dbReference type="OrthoDB" id="9788479at2"/>
<comment type="caution">
    <text evidence="2">The sequence shown here is derived from an EMBL/GenBank/DDBJ whole genome shotgun (WGS) entry which is preliminary data.</text>
</comment>
<dbReference type="SUPFAM" id="SSF47413">
    <property type="entry name" value="lambda repressor-like DNA-binding domains"/>
    <property type="match status" value="1"/>
</dbReference>
<evidence type="ECO:0000313" key="2">
    <source>
        <dbReference type="EMBL" id="RRI02301.1"/>
    </source>
</evidence>